<comment type="caution">
    <text evidence="1">The sequence shown here is derived from an EMBL/GenBank/DDBJ whole genome shotgun (WGS) entry which is preliminary data.</text>
</comment>
<evidence type="ECO:0000313" key="2">
    <source>
        <dbReference type="Proteomes" id="UP000309038"/>
    </source>
</evidence>
<proteinExistence type="predicted"/>
<dbReference type="AlphaFoldDB" id="A0A4S4KEI3"/>
<dbReference type="EMBL" id="SGPJ01000390">
    <property type="protein sequence ID" value="THG94839.1"/>
    <property type="molecule type" value="Genomic_DNA"/>
</dbReference>
<gene>
    <name evidence="1" type="ORF">EW026_g6707</name>
</gene>
<keyword evidence="2" id="KW-1185">Reference proteome</keyword>
<sequence length="434" mass="48744">MLHYVDLIEQLGTADGFNTEWSERLHIDYAKDAYRASNKKDYIAQMTKWLSRQETVDRFAIYLEWRRNGEYLPLDLEPLTANCALMASTRDNLNVASTASTITPSTGILRRPPVRPELYHVAASHPQSLRGIPAAEIITHHNALRFLPALSSFLHAHGSLIIPQPVHRFNLYKDLTVLLPGIPQTSMKPLKNIIRASPAVPAAGRKAAEPSHFDFALVRTGETNAVTDCTPLQGIRVAHVRAIFKLPEHYRIDTLHPLVYLEWFTPFHAVDHATGLFTVSRSTRMHQVYGEVVEADRLGTLTRDTIKESLRLSYDRPLRPEELQVANIPDFSKDIEPYMIDDEDLEEHVQKQGSVAEKAMPARKLETKLKKAEVAKKTVTETVAATKKTTTAKIVSPIRKQSPKRVAHKPGGVLNLAAATRNMTTRSMQKGPVR</sequence>
<accession>A0A4S4KEI3</accession>
<protein>
    <submittedName>
        <fullName evidence="1">Uncharacterized protein</fullName>
    </submittedName>
</protein>
<dbReference type="Proteomes" id="UP000309038">
    <property type="component" value="Unassembled WGS sequence"/>
</dbReference>
<evidence type="ECO:0000313" key="1">
    <source>
        <dbReference type="EMBL" id="THG94839.1"/>
    </source>
</evidence>
<reference evidence="1 2" key="1">
    <citation type="submission" date="2019-02" db="EMBL/GenBank/DDBJ databases">
        <title>Genome sequencing of the rare red list fungi Phlebia centrifuga.</title>
        <authorList>
            <person name="Buettner E."/>
            <person name="Kellner H."/>
        </authorList>
    </citation>
    <scope>NUCLEOTIDE SEQUENCE [LARGE SCALE GENOMIC DNA]</scope>
    <source>
        <strain evidence="1 2">DSM 108282</strain>
    </source>
</reference>
<name>A0A4S4KEI3_9APHY</name>
<organism evidence="1 2">
    <name type="scientific">Hermanssonia centrifuga</name>
    <dbReference type="NCBI Taxonomy" id="98765"/>
    <lineage>
        <taxon>Eukaryota</taxon>
        <taxon>Fungi</taxon>
        <taxon>Dikarya</taxon>
        <taxon>Basidiomycota</taxon>
        <taxon>Agaricomycotina</taxon>
        <taxon>Agaricomycetes</taxon>
        <taxon>Polyporales</taxon>
        <taxon>Meruliaceae</taxon>
        <taxon>Hermanssonia</taxon>
    </lineage>
</organism>